<comment type="caution">
    <text evidence="1">The sequence shown here is derived from an EMBL/GenBank/DDBJ whole genome shotgun (WGS) entry which is preliminary data.</text>
</comment>
<evidence type="ECO:0000313" key="2">
    <source>
        <dbReference type="Proteomes" id="UP001055072"/>
    </source>
</evidence>
<evidence type="ECO:0000313" key="1">
    <source>
        <dbReference type="EMBL" id="KAI0083355.1"/>
    </source>
</evidence>
<reference evidence="1" key="1">
    <citation type="journal article" date="2021" name="Environ. Microbiol.">
        <title>Gene family expansions and transcriptome signatures uncover fungal adaptations to wood decay.</title>
        <authorList>
            <person name="Hage H."/>
            <person name="Miyauchi S."/>
            <person name="Viragh M."/>
            <person name="Drula E."/>
            <person name="Min B."/>
            <person name="Chaduli D."/>
            <person name="Navarro D."/>
            <person name="Favel A."/>
            <person name="Norest M."/>
            <person name="Lesage-Meessen L."/>
            <person name="Balint B."/>
            <person name="Merenyi Z."/>
            <person name="de Eugenio L."/>
            <person name="Morin E."/>
            <person name="Martinez A.T."/>
            <person name="Baldrian P."/>
            <person name="Stursova M."/>
            <person name="Martinez M.J."/>
            <person name="Novotny C."/>
            <person name="Magnuson J.K."/>
            <person name="Spatafora J.W."/>
            <person name="Maurice S."/>
            <person name="Pangilinan J."/>
            <person name="Andreopoulos W."/>
            <person name="LaButti K."/>
            <person name="Hundley H."/>
            <person name="Na H."/>
            <person name="Kuo A."/>
            <person name="Barry K."/>
            <person name="Lipzen A."/>
            <person name="Henrissat B."/>
            <person name="Riley R."/>
            <person name="Ahrendt S."/>
            <person name="Nagy L.G."/>
            <person name="Grigoriev I.V."/>
            <person name="Martin F."/>
            <person name="Rosso M.N."/>
        </authorList>
    </citation>
    <scope>NUCLEOTIDE SEQUENCE</scope>
    <source>
        <strain evidence="1">CBS 384.51</strain>
    </source>
</reference>
<gene>
    <name evidence="1" type="ORF">BDY19DRAFT_998648</name>
</gene>
<protein>
    <submittedName>
        <fullName evidence="1">Uncharacterized protein</fullName>
    </submittedName>
</protein>
<dbReference type="Proteomes" id="UP001055072">
    <property type="component" value="Unassembled WGS sequence"/>
</dbReference>
<dbReference type="EMBL" id="MU274971">
    <property type="protein sequence ID" value="KAI0083355.1"/>
    <property type="molecule type" value="Genomic_DNA"/>
</dbReference>
<organism evidence="1 2">
    <name type="scientific">Irpex rosettiformis</name>
    <dbReference type="NCBI Taxonomy" id="378272"/>
    <lineage>
        <taxon>Eukaryota</taxon>
        <taxon>Fungi</taxon>
        <taxon>Dikarya</taxon>
        <taxon>Basidiomycota</taxon>
        <taxon>Agaricomycotina</taxon>
        <taxon>Agaricomycetes</taxon>
        <taxon>Polyporales</taxon>
        <taxon>Irpicaceae</taxon>
        <taxon>Irpex</taxon>
    </lineage>
</organism>
<proteinExistence type="predicted"/>
<accession>A0ACB8TN30</accession>
<sequence length="186" mass="20119">MSRSETTCSKANRATPPGEANTSTSESPISIKAALEILWKNELIPQDVRVSMVTLIMELQHLAASCKSAIDRACILTFATYADRLDTEVTARAITKTVERHLETMESRIKDAAEKLSDATHEIEQSSTKLKDDLLETAEIVKYITVKLQEQTVQAPVIVQAGSYAISKSDTGRSAQVASAGPQPGG</sequence>
<name>A0ACB8TN30_9APHY</name>
<keyword evidence="2" id="KW-1185">Reference proteome</keyword>